<name>A0A922ERP0_CARIL</name>
<dbReference type="Proteomes" id="UP000811246">
    <property type="component" value="Chromosome 6"/>
</dbReference>
<accession>A0A922ERP0</accession>
<dbReference type="AlphaFoldDB" id="A0A922ERP0"/>
<dbReference type="EMBL" id="CM031830">
    <property type="protein sequence ID" value="KAG6708284.1"/>
    <property type="molecule type" value="Genomic_DNA"/>
</dbReference>
<evidence type="ECO:0000313" key="1">
    <source>
        <dbReference type="EMBL" id="KAG6708284.1"/>
    </source>
</evidence>
<reference evidence="1" key="1">
    <citation type="submission" date="2021-01" db="EMBL/GenBank/DDBJ databases">
        <authorList>
            <person name="Lovell J.T."/>
            <person name="Bentley N."/>
            <person name="Bhattarai G."/>
            <person name="Jenkins J.W."/>
            <person name="Sreedasyam A."/>
            <person name="Alarcon Y."/>
            <person name="Bock C."/>
            <person name="Boston L."/>
            <person name="Carlson J."/>
            <person name="Cervantes K."/>
            <person name="Clermont K."/>
            <person name="Krom N."/>
            <person name="Kubenka K."/>
            <person name="Mamidi S."/>
            <person name="Mattison C."/>
            <person name="Monteros M."/>
            <person name="Pisani C."/>
            <person name="Plott C."/>
            <person name="Rajasekar S."/>
            <person name="Rhein H.S."/>
            <person name="Rohla C."/>
            <person name="Song M."/>
            <person name="Hilaire R.S."/>
            <person name="Shu S."/>
            <person name="Wells L."/>
            <person name="Wang X."/>
            <person name="Webber J."/>
            <person name="Heerema R.J."/>
            <person name="Klein P."/>
            <person name="Conner P."/>
            <person name="Grauke L."/>
            <person name="Grimwood J."/>
            <person name="Schmutz J."/>
            <person name="Randall J.J."/>
        </authorList>
    </citation>
    <scope>NUCLEOTIDE SEQUENCE</scope>
    <source>
        <tissue evidence="1">Leaf</tissue>
    </source>
</reference>
<evidence type="ECO:0000313" key="2">
    <source>
        <dbReference type="Proteomes" id="UP000811246"/>
    </source>
</evidence>
<gene>
    <name evidence="1" type="ORF">I3842_06G073300</name>
</gene>
<comment type="caution">
    <text evidence="1">The sequence shown here is derived from an EMBL/GenBank/DDBJ whole genome shotgun (WGS) entry which is preliminary data.</text>
</comment>
<protein>
    <submittedName>
        <fullName evidence="1">Uncharacterized protein</fullName>
    </submittedName>
</protein>
<organism evidence="1 2">
    <name type="scientific">Carya illinoinensis</name>
    <name type="common">Pecan</name>
    <dbReference type="NCBI Taxonomy" id="32201"/>
    <lineage>
        <taxon>Eukaryota</taxon>
        <taxon>Viridiplantae</taxon>
        <taxon>Streptophyta</taxon>
        <taxon>Embryophyta</taxon>
        <taxon>Tracheophyta</taxon>
        <taxon>Spermatophyta</taxon>
        <taxon>Magnoliopsida</taxon>
        <taxon>eudicotyledons</taxon>
        <taxon>Gunneridae</taxon>
        <taxon>Pentapetalae</taxon>
        <taxon>rosids</taxon>
        <taxon>fabids</taxon>
        <taxon>Fagales</taxon>
        <taxon>Juglandaceae</taxon>
        <taxon>Carya</taxon>
    </lineage>
</organism>
<proteinExistence type="predicted"/>
<sequence>MPPSRFFYWIFSKMKASIFNQDSWSEFLPLAQKSVLKVNIHCDGCK</sequence>